<feature type="transmembrane region" description="Helical" evidence="7">
    <location>
        <begin position="209"/>
        <end position="231"/>
    </location>
</feature>
<dbReference type="Pfam" id="PF07690">
    <property type="entry name" value="MFS_1"/>
    <property type="match status" value="1"/>
</dbReference>
<dbReference type="InterPro" id="IPR020846">
    <property type="entry name" value="MFS_dom"/>
</dbReference>
<comment type="caution">
    <text evidence="9">The sequence shown here is derived from an EMBL/GenBank/DDBJ whole genome shotgun (WGS) entry which is preliminary data.</text>
</comment>
<feature type="transmembrane region" description="Helical" evidence="7">
    <location>
        <begin position="369"/>
        <end position="391"/>
    </location>
</feature>
<evidence type="ECO:0000256" key="2">
    <source>
        <dbReference type="ARBA" id="ARBA00022448"/>
    </source>
</evidence>
<feature type="transmembrane region" description="Helical" evidence="7">
    <location>
        <begin position="341"/>
        <end position="363"/>
    </location>
</feature>
<proteinExistence type="predicted"/>
<reference evidence="9" key="1">
    <citation type="submission" date="2020-01" db="EMBL/GenBank/DDBJ databases">
        <authorList>
            <person name="Rat A."/>
        </authorList>
    </citation>
    <scope>NUCLEOTIDE SEQUENCE</scope>
    <source>
        <strain evidence="9">LMG 31228</strain>
    </source>
</reference>
<dbReference type="InterPro" id="IPR036259">
    <property type="entry name" value="MFS_trans_sf"/>
</dbReference>
<dbReference type="InterPro" id="IPR011701">
    <property type="entry name" value="MFS"/>
</dbReference>
<dbReference type="InterPro" id="IPR050171">
    <property type="entry name" value="MFS_Transporters"/>
</dbReference>
<protein>
    <submittedName>
        <fullName evidence="9">MFS transporter</fullName>
    </submittedName>
</protein>
<feature type="transmembrane region" description="Helical" evidence="7">
    <location>
        <begin position="251"/>
        <end position="270"/>
    </location>
</feature>
<feature type="transmembrane region" description="Helical" evidence="7">
    <location>
        <begin position="76"/>
        <end position="93"/>
    </location>
</feature>
<sequence length="409" mass="41549">MTREARLVVLFASAGHFWHHVLTGLFLTLAVLLEAVWDRPYAEIISLWTLGAMLIGLGAPLAGWLADRIGHARMMAVFYLGIGASSVAAGFVAGPSGMAVALAAIGLFGAIYHPVGMAWVSMTAPVHIRGRIMGYLGIAGSIGVALAAVIAGGLATIGGWRAAMIVPGVLTMAGGAWLIVAIASGRVAAAAAHAAPLPGASSATEDERAPFAVLAVLAVTFSLGSIVYAAFSTALPKWFSDTLSLDAQDAARLGLIVGVALLMGSVGQLVGGRLADRLPFKWLYAGTFALKLVPLAMAALSGGPVAVLLAVIIGFTFDMSAPVENLLLARYSSGRRRGLAFGIKFAMGFAAAPIGVGLVAWAYGEAGGGAGTLYAILAVLTGLMLAAALLLPGEAGPRRRVVDAAAPAE</sequence>
<dbReference type="Gene3D" id="1.20.1250.20">
    <property type="entry name" value="MFS general substrate transporter like domains"/>
    <property type="match status" value="2"/>
</dbReference>
<evidence type="ECO:0000313" key="10">
    <source>
        <dbReference type="Proteomes" id="UP001138709"/>
    </source>
</evidence>
<dbReference type="GO" id="GO:0005886">
    <property type="term" value="C:plasma membrane"/>
    <property type="evidence" value="ECO:0007669"/>
    <property type="project" value="UniProtKB-SubCell"/>
</dbReference>
<organism evidence="9 10">
    <name type="scientific">Neoroseomonas eburnea</name>
    <dbReference type="NCBI Taxonomy" id="1346889"/>
    <lineage>
        <taxon>Bacteria</taxon>
        <taxon>Pseudomonadati</taxon>
        <taxon>Pseudomonadota</taxon>
        <taxon>Alphaproteobacteria</taxon>
        <taxon>Acetobacterales</taxon>
        <taxon>Acetobacteraceae</taxon>
        <taxon>Neoroseomonas</taxon>
    </lineage>
</organism>
<dbReference type="GO" id="GO:0022857">
    <property type="term" value="F:transmembrane transporter activity"/>
    <property type="evidence" value="ECO:0007669"/>
    <property type="project" value="InterPro"/>
</dbReference>
<evidence type="ECO:0000256" key="4">
    <source>
        <dbReference type="ARBA" id="ARBA00022692"/>
    </source>
</evidence>
<name>A0A9X9X989_9PROT</name>
<keyword evidence="3" id="KW-1003">Cell membrane</keyword>
<feature type="transmembrane region" description="Helical" evidence="7">
    <location>
        <begin position="306"/>
        <end position="329"/>
    </location>
</feature>
<evidence type="ECO:0000256" key="5">
    <source>
        <dbReference type="ARBA" id="ARBA00022989"/>
    </source>
</evidence>
<keyword evidence="2" id="KW-0813">Transport</keyword>
<evidence type="ECO:0000256" key="6">
    <source>
        <dbReference type="ARBA" id="ARBA00023136"/>
    </source>
</evidence>
<evidence type="ECO:0000256" key="7">
    <source>
        <dbReference type="SAM" id="Phobius"/>
    </source>
</evidence>
<reference evidence="9" key="2">
    <citation type="journal article" date="2021" name="Syst. Appl. Microbiol.">
        <title>Roseomonas hellenica sp. nov., isolated from roots of wild-growing Alkanna tinctoria.</title>
        <authorList>
            <person name="Rat A."/>
            <person name="Naranjo H.D."/>
            <person name="Lebbe L."/>
            <person name="Cnockaert M."/>
            <person name="Krigas N."/>
            <person name="Grigoriadou K."/>
            <person name="Maloupa E."/>
            <person name="Willems A."/>
        </authorList>
    </citation>
    <scope>NUCLEOTIDE SEQUENCE</scope>
    <source>
        <strain evidence="9">LMG 31228</strain>
    </source>
</reference>
<feature type="transmembrane region" description="Helical" evidence="7">
    <location>
        <begin position="7"/>
        <end position="33"/>
    </location>
</feature>
<gene>
    <name evidence="9" type="ORF">GXW74_07240</name>
</gene>
<evidence type="ECO:0000256" key="1">
    <source>
        <dbReference type="ARBA" id="ARBA00004651"/>
    </source>
</evidence>
<feature type="transmembrane region" description="Helical" evidence="7">
    <location>
        <begin position="132"/>
        <end position="155"/>
    </location>
</feature>
<keyword evidence="10" id="KW-1185">Reference proteome</keyword>
<dbReference type="PROSITE" id="PS50850">
    <property type="entry name" value="MFS"/>
    <property type="match status" value="1"/>
</dbReference>
<keyword evidence="4 7" id="KW-0812">Transmembrane</keyword>
<dbReference type="EMBL" id="JAAEDL010000005">
    <property type="protein sequence ID" value="MBR0680275.1"/>
    <property type="molecule type" value="Genomic_DNA"/>
</dbReference>
<evidence type="ECO:0000313" key="9">
    <source>
        <dbReference type="EMBL" id="MBR0680275.1"/>
    </source>
</evidence>
<comment type="subcellular location">
    <subcellularLocation>
        <location evidence="1">Cell membrane</location>
        <topology evidence="1">Multi-pass membrane protein</topology>
    </subcellularLocation>
</comment>
<dbReference type="RefSeq" id="WP_211845804.1">
    <property type="nucleotide sequence ID" value="NZ_JAAEDL010000005.1"/>
</dbReference>
<dbReference type="SUPFAM" id="SSF103473">
    <property type="entry name" value="MFS general substrate transporter"/>
    <property type="match status" value="1"/>
</dbReference>
<feature type="domain" description="Major facilitator superfamily (MFS) profile" evidence="8">
    <location>
        <begin position="8"/>
        <end position="396"/>
    </location>
</feature>
<feature type="transmembrane region" description="Helical" evidence="7">
    <location>
        <begin position="175"/>
        <end position="197"/>
    </location>
</feature>
<accession>A0A9X9X989</accession>
<evidence type="ECO:0000256" key="3">
    <source>
        <dbReference type="ARBA" id="ARBA00022475"/>
    </source>
</evidence>
<dbReference type="PANTHER" id="PTHR23517">
    <property type="entry name" value="RESISTANCE PROTEIN MDTM, PUTATIVE-RELATED-RELATED"/>
    <property type="match status" value="1"/>
</dbReference>
<evidence type="ECO:0000259" key="8">
    <source>
        <dbReference type="PROSITE" id="PS50850"/>
    </source>
</evidence>
<keyword evidence="5 7" id="KW-1133">Transmembrane helix</keyword>
<dbReference type="AlphaFoldDB" id="A0A9X9X989"/>
<feature type="transmembrane region" description="Helical" evidence="7">
    <location>
        <begin position="45"/>
        <end position="64"/>
    </location>
</feature>
<keyword evidence="6 7" id="KW-0472">Membrane</keyword>
<dbReference type="Proteomes" id="UP001138709">
    <property type="component" value="Unassembled WGS sequence"/>
</dbReference>
<dbReference type="PANTHER" id="PTHR23517:SF2">
    <property type="entry name" value="MULTIDRUG RESISTANCE PROTEIN MDTH"/>
    <property type="match status" value="1"/>
</dbReference>